<dbReference type="CDD" id="cd09272">
    <property type="entry name" value="RNase_HI_RT_Ty1"/>
    <property type="match status" value="1"/>
</dbReference>
<feature type="region of interest" description="Disordered" evidence="3">
    <location>
        <begin position="908"/>
        <end position="936"/>
    </location>
</feature>
<dbReference type="InterPro" id="IPR036875">
    <property type="entry name" value="Znf_CCHC_sf"/>
</dbReference>
<feature type="compositionally biased region" description="Polar residues" evidence="3">
    <location>
        <begin position="434"/>
        <end position="449"/>
    </location>
</feature>
<feature type="region of interest" description="Disordered" evidence="3">
    <location>
        <begin position="157"/>
        <end position="196"/>
    </location>
</feature>
<gene>
    <name evidence="5" type="ORF">FSB_LOCUS61429</name>
</gene>
<proteinExistence type="predicted"/>
<dbReference type="SUPFAM" id="SSF56672">
    <property type="entry name" value="DNA/RNA polymerases"/>
    <property type="match status" value="1"/>
</dbReference>
<feature type="compositionally biased region" description="Basic and acidic residues" evidence="3">
    <location>
        <begin position="908"/>
        <end position="926"/>
    </location>
</feature>
<dbReference type="PANTHER" id="PTHR47481:SF10">
    <property type="entry name" value="COPIA-LIKE POLYPROTEIN_RETROTRANSPOSON"/>
    <property type="match status" value="1"/>
</dbReference>
<dbReference type="InterPro" id="IPR013103">
    <property type="entry name" value="RVT_2"/>
</dbReference>
<keyword evidence="1" id="KW-0378">Hydrolase</keyword>
<dbReference type="InterPro" id="IPR043502">
    <property type="entry name" value="DNA/RNA_pol_sf"/>
</dbReference>
<evidence type="ECO:0000259" key="4">
    <source>
        <dbReference type="PROSITE" id="PS50158"/>
    </source>
</evidence>
<keyword evidence="2" id="KW-0863">Zinc-finger</keyword>
<feature type="domain" description="CCHC-type" evidence="4">
    <location>
        <begin position="202"/>
        <end position="215"/>
    </location>
</feature>
<name>A0A2N9J852_FAGSY</name>
<keyword evidence="1" id="KW-0645">Protease</keyword>
<evidence type="ECO:0000256" key="2">
    <source>
        <dbReference type="PROSITE-ProRule" id="PRU00047"/>
    </source>
</evidence>
<keyword evidence="2" id="KW-0862">Zinc</keyword>
<evidence type="ECO:0000256" key="1">
    <source>
        <dbReference type="ARBA" id="ARBA00022750"/>
    </source>
</evidence>
<dbReference type="AlphaFoldDB" id="A0A2N9J852"/>
<feature type="compositionally biased region" description="Polar residues" evidence="3">
    <location>
        <begin position="462"/>
        <end position="477"/>
    </location>
</feature>
<evidence type="ECO:0000313" key="5">
    <source>
        <dbReference type="EMBL" id="SPD33547.1"/>
    </source>
</evidence>
<organism evidence="5">
    <name type="scientific">Fagus sylvatica</name>
    <name type="common">Beechnut</name>
    <dbReference type="NCBI Taxonomy" id="28930"/>
    <lineage>
        <taxon>Eukaryota</taxon>
        <taxon>Viridiplantae</taxon>
        <taxon>Streptophyta</taxon>
        <taxon>Embryophyta</taxon>
        <taxon>Tracheophyta</taxon>
        <taxon>Spermatophyta</taxon>
        <taxon>Magnoliopsida</taxon>
        <taxon>eudicotyledons</taxon>
        <taxon>Gunneridae</taxon>
        <taxon>Pentapetalae</taxon>
        <taxon>rosids</taxon>
        <taxon>fabids</taxon>
        <taxon>Fagales</taxon>
        <taxon>Fagaceae</taxon>
        <taxon>Fagus</taxon>
    </lineage>
</organism>
<sequence>MWVIQDQMILSALISSLSENILAYVVQCITSREVWLTLERMFTAHSRARVMNIHYQLSTLKKGDSYIADYFHKFTGLIATLAAFNKPFTDEEQISFLLAGLGSEFESFVTTVQMRTDLLSIEALYGHLLSHEIRMAQAQPKVDLTLAGAHFASRGISFSRGNRGGRSSNTSHSGRNSSSSQRTNRGRGRGRGSFTNGSQPTCQVCGKFGHMALNCYHRFDNSYTSDSNMQALLATPQPPVEENWYVDSGATHHLTADLANLNVRADEYLGQEQIRVGNGKGLPINHVGTTQLLSPNSSFKLHDVLHVPQISQNLLFVQKFTTDTHTFVELHPNFFNVKDQAMGKLLLHGPSRHGLYPFPFRINKSYTSNKNLRSPTAFVGERVSPNQWHLRLGHPALRTVSTIISRFGLPARSLTNNSAPAPINIRAYPITSQARDPTPATLNDPTQQIPHGPPQTQPHEPLNNTQTEPTASTQTEPITSLQMKPTAPDISPTHLLQPATVTELPENSQTPAAIPTRHPMITRSKNFITKPRLPTDGIVRYPLPKALLAVAHDSLSDPEPTCYTVASKSREWRQAMNLEFDALLQNHTWTLVPPHPSQNIIGCKWVFLVKRKADGSVERHKARLVAKGFHQQSGVDYDETYSPVIKPTTVRTVLSIAISSGWSLRQIDIQNAFLHGTLSEEKHCGTLFNIWVSHDPTLLSPSTNYLNLCKSPHLFIGSPSRRLLRYLKQTIHFGLHISRTSAPVIQAFSDADWAGSRDDRRSTGSYCIFLGTNLISWSCKKQVTVARSSTEVEYKALANAAAKVKWLQSLLHELGQSCASPPVLWCDNIGATYLSINPVFHARTKHIEIDFHFVHDMVASKSLLVRFVSTRDQLADLLTKPLSSPRFTYLRSKLNILPIPLDLRGSVKDKDHLNSNSTNKEDHGKENTNINHLPIK</sequence>
<keyword evidence="2" id="KW-0479">Metal-binding</keyword>
<dbReference type="GO" id="GO:0008270">
    <property type="term" value="F:zinc ion binding"/>
    <property type="evidence" value="ECO:0007669"/>
    <property type="project" value="UniProtKB-KW"/>
</dbReference>
<dbReference type="PROSITE" id="PS50158">
    <property type="entry name" value="ZF_CCHC"/>
    <property type="match status" value="1"/>
</dbReference>
<dbReference type="GO" id="GO:0004190">
    <property type="term" value="F:aspartic-type endopeptidase activity"/>
    <property type="evidence" value="ECO:0007669"/>
    <property type="project" value="UniProtKB-KW"/>
</dbReference>
<dbReference type="Pfam" id="PF14223">
    <property type="entry name" value="Retrotran_gag_2"/>
    <property type="match status" value="1"/>
</dbReference>
<protein>
    <recommendedName>
        <fullName evidence="4">CCHC-type domain-containing protein</fullName>
    </recommendedName>
</protein>
<dbReference type="InterPro" id="IPR001878">
    <property type="entry name" value="Znf_CCHC"/>
</dbReference>
<dbReference type="SUPFAM" id="SSF57756">
    <property type="entry name" value="Retrovirus zinc finger-like domains"/>
    <property type="match status" value="1"/>
</dbReference>
<evidence type="ECO:0000256" key="3">
    <source>
        <dbReference type="SAM" id="MobiDB-lite"/>
    </source>
</evidence>
<dbReference type="EMBL" id="OIVN01006459">
    <property type="protein sequence ID" value="SPD33547.1"/>
    <property type="molecule type" value="Genomic_DNA"/>
</dbReference>
<keyword evidence="1" id="KW-0064">Aspartyl protease</keyword>
<feature type="compositionally biased region" description="Polar residues" evidence="3">
    <location>
        <begin position="927"/>
        <end position="936"/>
    </location>
</feature>
<feature type="compositionally biased region" description="Low complexity" evidence="3">
    <location>
        <begin position="157"/>
        <end position="183"/>
    </location>
</feature>
<dbReference type="Pfam" id="PF22936">
    <property type="entry name" value="Pol_BBD"/>
    <property type="match status" value="1"/>
</dbReference>
<accession>A0A2N9J852</accession>
<dbReference type="Pfam" id="PF07727">
    <property type="entry name" value="RVT_2"/>
    <property type="match status" value="1"/>
</dbReference>
<dbReference type="GO" id="GO:0003676">
    <property type="term" value="F:nucleic acid binding"/>
    <property type="evidence" value="ECO:0007669"/>
    <property type="project" value="InterPro"/>
</dbReference>
<feature type="region of interest" description="Disordered" evidence="3">
    <location>
        <begin position="434"/>
        <end position="477"/>
    </location>
</feature>
<reference evidence="5" key="1">
    <citation type="submission" date="2018-02" db="EMBL/GenBank/DDBJ databases">
        <authorList>
            <person name="Cohen D.B."/>
            <person name="Kent A.D."/>
        </authorList>
    </citation>
    <scope>NUCLEOTIDE SEQUENCE</scope>
</reference>
<dbReference type="PANTHER" id="PTHR47481">
    <property type="match status" value="1"/>
</dbReference>
<dbReference type="InterPro" id="IPR054722">
    <property type="entry name" value="PolX-like_BBD"/>
</dbReference>